<evidence type="ECO:0000313" key="2">
    <source>
        <dbReference type="EMBL" id="AZA88157.1"/>
    </source>
</evidence>
<sequence length="109" mass="13132">MKIKNIWRLFPLAILIGIFSYFYFKGKNNRTKFYESKINEKIIDSSDWQKKTTEYYLENGLSIDITILDNIHLKVGDSISKQAESKKYSIYRKNQFGKYEFYKNYNIND</sequence>
<protein>
    <submittedName>
        <fullName evidence="2">Uncharacterized protein</fullName>
    </submittedName>
</protein>
<dbReference type="AlphaFoldDB" id="A0AAD1DM09"/>
<keyword evidence="1" id="KW-0472">Membrane</keyword>
<feature type="transmembrane region" description="Helical" evidence="1">
    <location>
        <begin position="6"/>
        <end position="24"/>
    </location>
</feature>
<gene>
    <name evidence="2" type="ORF">EG349_15825</name>
    <name evidence="3" type="ORF">EG353_14615</name>
</gene>
<dbReference type="RefSeq" id="WP_123855072.1">
    <property type="nucleotide sequence ID" value="NZ_CP033912.1"/>
</dbReference>
<keyword evidence="5" id="KW-1185">Reference proteome</keyword>
<keyword evidence="1" id="KW-0812">Transmembrane</keyword>
<proteinExistence type="predicted"/>
<reference evidence="4 5" key="1">
    <citation type="submission" date="2018-11" db="EMBL/GenBank/DDBJ databases">
        <title>Proposal to divide the Flavobacteriaceae and reorganize its genera based on Amino Acid Identity values calculated from whole genome sequences.</title>
        <authorList>
            <person name="Nicholson A.C."/>
            <person name="Gulvik C.A."/>
            <person name="Whitney A.M."/>
            <person name="Humrighouse B.W."/>
            <person name="Bell M."/>
            <person name="Holmes B."/>
            <person name="Steigerwalt A.G."/>
            <person name="Villarma A."/>
            <person name="Sheth M."/>
            <person name="Batra D."/>
            <person name="Pryor J."/>
            <person name="Bernardet J.-F."/>
            <person name="Hugo C."/>
            <person name="Kampfer P."/>
            <person name="Newman J."/>
            <person name="McQuiston J.R."/>
        </authorList>
    </citation>
    <scope>NUCLEOTIDE SEQUENCE [LARGE SCALE GENOMIC DNA]</scope>
    <source>
        <strain evidence="2 4">G0207</strain>
        <strain evidence="3 5">H5143</strain>
    </source>
</reference>
<name>A0AAD1DM09_9FLAO</name>
<evidence type="ECO:0000313" key="3">
    <source>
        <dbReference type="EMBL" id="AZA96718.1"/>
    </source>
</evidence>
<dbReference type="EMBL" id="CP033915">
    <property type="protein sequence ID" value="AZA88157.1"/>
    <property type="molecule type" value="Genomic_DNA"/>
</dbReference>
<organism evidence="2 4">
    <name type="scientific">Chryseobacterium shandongense</name>
    <dbReference type="NCBI Taxonomy" id="1493872"/>
    <lineage>
        <taxon>Bacteria</taxon>
        <taxon>Pseudomonadati</taxon>
        <taxon>Bacteroidota</taxon>
        <taxon>Flavobacteriia</taxon>
        <taxon>Flavobacteriales</taxon>
        <taxon>Weeksellaceae</taxon>
        <taxon>Chryseobacterium group</taxon>
        <taxon>Chryseobacterium</taxon>
    </lineage>
</organism>
<dbReference type="Proteomes" id="UP000274073">
    <property type="component" value="Chromosome"/>
</dbReference>
<evidence type="ECO:0000313" key="4">
    <source>
        <dbReference type="Proteomes" id="UP000274073"/>
    </source>
</evidence>
<dbReference type="Proteomes" id="UP000281741">
    <property type="component" value="Chromosome"/>
</dbReference>
<keyword evidence="1" id="KW-1133">Transmembrane helix</keyword>
<evidence type="ECO:0000313" key="5">
    <source>
        <dbReference type="Proteomes" id="UP000281741"/>
    </source>
</evidence>
<evidence type="ECO:0000256" key="1">
    <source>
        <dbReference type="SAM" id="Phobius"/>
    </source>
</evidence>
<dbReference type="EMBL" id="CP033912">
    <property type="protein sequence ID" value="AZA96718.1"/>
    <property type="molecule type" value="Genomic_DNA"/>
</dbReference>
<accession>A0AAD1DM09</accession>